<evidence type="ECO:0000313" key="3">
    <source>
        <dbReference type="Proteomes" id="UP001140206"/>
    </source>
</evidence>
<accession>A0AAV8HY87</accession>
<dbReference type="PANTHER" id="PTHR33116">
    <property type="entry name" value="REVERSE TRANSCRIPTASE ZINC-BINDING DOMAIN-CONTAINING PROTEIN-RELATED-RELATED"/>
    <property type="match status" value="1"/>
</dbReference>
<gene>
    <name evidence="2" type="ORF">LUZ62_033337</name>
</gene>
<dbReference type="EMBL" id="JAMFTS010000001">
    <property type="protein sequence ID" value="KAJ4820771.1"/>
    <property type="molecule type" value="Genomic_DNA"/>
</dbReference>
<dbReference type="InterPro" id="IPR026960">
    <property type="entry name" value="RVT-Znf"/>
</dbReference>
<dbReference type="Pfam" id="PF13966">
    <property type="entry name" value="zf-RVT"/>
    <property type="match status" value="1"/>
</dbReference>
<feature type="domain" description="Reverse transcriptase zinc-binding" evidence="1">
    <location>
        <begin position="196"/>
        <end position="287"/>
    </location>
</feature>
<dbReference type="GO" id="GO:0003964">
    <property type="term" value="F:RNA-directed DNA polymerase activity"/>
    <property type="evidence" value="ECO:0007669"/>
    <property type="project" value="UniProtKB-KW"/>
</dbReference>
<dbReference type="PANTHER" id="PTHR33116:SF78">
    <property type="entry name" value="OS12G0587133 PROTEIN"/>
    <property type="match status" value="1"/>
</dbReference>
<proteinExistence type="predicted"/>
<sequence>MTGIIARFFWGKIGKARYLTFIAWDKICTPIEKGGLGVWNLNMVGEALFLKLVWSIVSGEDNLWVQLCKAKYFHKEGCWGAGAGNKPSVMWRQIISKREFFKTDVNWRLNDGTRVNAISQPWYPGWEVSNIMARNHGQIKVADLYEPQRDEWKERELNVMFGQDVAEQILSRANKPVGSPLLTDKLIWLKAKNGKYTVKQGYEELQGGTINAQLAGSSLQWVNMWKWKDVIPKVKVFIWRLLSKALPVSQNMHRRISVVSPMCHRCGMENEFEMHCMFFCPSSRVVWFGGRLGLTVHDLPMNITDAFSAITEGLDEEGRRYVCYTLWEVWLARNQEFFHHKKVEPPVIWKKVNEHMNYTNRMDDVGPHVIIEGHESMAH</sequence>
<dbReference type="Proteomes" id="UP001140206">
    <property type="component" value="Chromosome 1"/>
</dbReference>
<evidence type="ECO:0000259" key="1">
    <source>
        <dbReference type="Pfam" id="PF13966"/>
    </source>
</evidence>
<keyword evidence="2" id="KW-0548">Nucleotidyltransferase</keyword>
<reference evidence="2" key="1">
    <citation type="submission" date="2022-08" db="EMBL/GenBank/DDBJ databases">
        <authorList>
            <person name="Marques A."/>
        </authorList>
    </citation>
    <scope>NUCLEOTIDE SEQUENCE</scope>
    <source>
        <strain evidence="2">RhyPub2mFocal</strain>
        <tissue evidence="2">Leaves</tissue>
    </source>
</reference>
<keyword evidence="3" id="KW-1185">Reference proteome</keyword>
<keyword evidence="2" id="KW-0695">RNA-directed DNA polymerase</keyword>
<evidence type="ECO:0000313" key="2">
    <source>
        <dbReference type="EMBL" id="KAJ4820771.1"/>
    </source>
</evidence>
<comment type="caution">
    <text evidence="2">The sequence shown here is derived from an EMBL/GenBank/DDBJ whole genome shotgun (WGS) entry which is preliminary data.</text>
</comment>
<name>A0AAV8HY87_9POAL</name>
<dbReference type="AlphaFoldDB" id="A0AAV8HY87"/>
<keyword evidence="2" id="KW-0808">Transferase</keyword>
<organism evidence="2 3">
    <name type="scientific">Rhynchospora pubera</name>
    <dbReference type="NCBI Taxonomy" id="906938"/>
    <lineage>
        <taxon>Eukaryota</taxon>
        <taxon>Viridiplantae</taxon>
        <taxon>Streptophyta</taxon>
        <taxon>Embryophyta</taxon>
        <taxon>Tracheophyta</taxon>
        <taxon>Spermatophyta</taxon>
        <taxon>Magnoliopsida</taxon>
        <taxon>Liliopsida</taxon>
        <taxon>Poales</taxon>
        <taxon>Cyperaceae</taxon>
        <taxon>Cyperoideae</taxon>
        <taxon>Rhynchosporeae</taxon>
        <taxon>Rhynchospora</taxon>
    </lineage>
</organism>
<protein>
    <submittedName>
        <fullName evidence="2">RNA-directed DNA polymerase (Reverse transcriptase)-related family protein</fullName>
    </submittedName>
</protein>